<accession>G4YJ14</accession>
<dbReference type="EMBL" id="JH159151">
    <property type="protein sequence ID" value="EGZ29154.1"/>
    <property type="molecule type" value="Genomic_DNA"/>
</dbReference>
<dbReference type="Proteomes" id="UP000002640">
    <property type="component" value="Unassembled WGS sequence"/>
</dbReference>
<evidence type="ECO:0008006" key="3">
    <source>
        <dbReference type="Google" id="ProtNLM"/>
    </source>
</evidence>
<reference evidence="1 2" key="1">
    <citation type="journal article" date="2006" name="Science">
        <title>Phytophthora genome sequences uncover evolutionary origins and mechanisms of pathogenesis.</title>
        <authorList>
            <person name="Tyler B.M."/>
            <person name="Tripathy S."/>
            <person name="Zhang X."/>
            <person name="Dehal P."/>
            <person name="Jiang R.H."/>
            <person name="Aerts A."/>
            <person name="Arredondo F.D."/>
            <person name="Baxter L."/>
            <person name="Bensasson D."/>
            <person name="Beynon J.L."/>
            <person name="Chapman J."/>
            <person name="Damasceno C.M."/>
            <person name="Dorrance A.E."/>
            <person name="Dou D."/>
            <person name="Dickerman A.W."/>
            <person name="Dubchak I.L."/>
            <person name="Garbelotto M."/>
            <person name="Gijzen M."/>
            <person name="Gordon S.G."/>
            <person name="Govers F."/>
            <person name="Grunwald N.J."/>
            <person name="Huang W."/>
            <person name="Ivors K.L."/>
            <person name="Jones R.W."/>
            <person name="Kamoun S."/>
            <person name="Krampis K."/>
            <person name="Lamour K.H."/>
            <person name="Lee M.K."/>
            <person name="McDonald W.H."/>
            <person name="Medina M."/>
            <person name="Meijer H.J."/>
            <person name="Nordberg E.K."/>
            <person name="Maclean D.J."/>
            <person name="Ospina-Giraldo M.D."/>
            <person name="Morris P.F."/>
            <person name="Phuntumart V."/>
            <person name="Putnam N.H."/>
            <person name="Rash S."/>
            <person name="Rose J.K."/>
            <person name="Sakihama Y."/>
            <person name="Salamov A.A."/>
            <person name="Savidor A."/>
            <person name="Scheuring C.F."/>
            <person name="Smith B.M."/>
            <person name="Sobral B.W."/>
            <person name="Terry A."/>
            <person name="Torto-Alalibo T.A."/>
            <person name="Win J."/>
            <person name="Xu Z."/>
            <person name="Zhang H."/>
            <person name="Grigoriev I.V."/>
            <person name="Rokhsar D.S."/>
            <person name="Boore J.L."/>
        </authorList>
    </citation>
    <scope>NUCLEOTIDE SEQUENCE [LARGE SCALE GENOMIC DNA]</scope>
    <source>
        <strain evidence="1 2">P6497</strain>
    </source>
</reference>
<organism evidence="1 2">
    <name type="scientific">Phytophthora sojae (strain P6497)</name>
    <name type="common">Soybean stem and root rot agent</name>
    <name type="synonym">Phytophthora megasperma f. sp. glycines</name>
    <dbReference type="NCBI Taxonomy" id="1094619"/>
    <lineage>
        <taxon>Eukaryota</taxon>
        <taxon>Sar</taxon>
        <taxon>Stramenopiles</taxon>
        <taxon>Oomycota</taxon>
        <taxon>Peronosporomycetes</taxon>
        <taxon>Peronosporales</taxon>
        <taxon>Peronosporaceae</taxon>
        <taxon>Phytophthora</taxon>
    </lineage>
</organism>
<feature type="non-terminal residue" evidence="1">
    <location>
        <position position="1"/>
    </location>
</feature>
<sequence>LLASIPPTSNVVERFFSIARATFGLQRHALQPYTLEMLLFLRQNADYWDARTVESAE</sequence>
<dbReference type="InParanoid" id="G4YJ14"/>
<evidence type="ECO:0000313" key="2">
    <source>
        <dbReference type="Proteomes" id="UP000002640"/>
    </source>
</evidence>
<dbReference type="AlphaFoldDB" id="G4YJ14"/>
<dbReference type="SUPFAM" id="SSF53098">
    <property type="entry name" value="Ribonuclease H-like"/>
    <property type="match status" value="1"/>
</dbReference>
<dbReference type="PANTHER" id="PTHR40866">
    <property type="entry name" value="BED-TYPE DOMAIN-CONTAINING PROTEIN"/>
    <property type="match status" value="1"/>
</dbReference>
<protein>
    <recommendedName>
        <fullName evidence="3">HAT C-terminal dimerisation domain-containing protein</fullName>
    </recommendedName>
</protein>
<dbReference type="KEGG" id="psoj:PHYSODRAFT_475997"/>
<keyword evidence="2" id="KW-1185">Reference proteome</keyword>
<dbReference type="InterPro" id="IPR012337">
    <property type="entry name" value="RNaseH-like_sf"/>
</dbReference>
<dbReference type="RefSeq" id="XP_009516429.1">
    <property type="nucleotide sequence ID" value="XM_009518134.1"/>
</dbReference>
<dbReference type="GeneID" id="20654686"/>
<gene>
    <name evidence="1" type="ORF">PHYSODRAFT_475997</name>
</gene>
<name>G4YJ14_PHYSP</name>
<dbReference type="PANTHER" id="PTHR40866:SF1">
    <property type="entry name" value="BED-TYPE DOMAIN-CONTAINING PROTEIN"/>
    <property type="match status" value="1"/>
</dbReference>
<dbReference type="SMR" id="G4YJ14"/>
<evidence type="ECO:0000313" key="1">
    <source>
        <dbReference type="EMBL" id="EGZ29154.1"/>
    </source>
</evidence>
<proteinExistence type="predicted"/>